<gene>
    <name evidence="2" type="ORF">M404DRAFT_308939</name>
</gene>
<reference evidence="2 3" key="1">
    <citation type="submission" date="2014-04" db="EMBL/GenBank/DDBJ databases">
        <authorList>
            <consortium name="DOE Joint Genome Institute"/>
            <person name="Kuo A."/>
            <person name="Kohler A."/>
            <person name="Costa M.D."/>
            <person name="Nagy L.G."/>
            <person name="Floudas D."/>
            <person name="Copeland A."/>
            <person name="Barry K.W."/>
            <person name="Cichocki N."/>
            <person name="Veneault-Fourrey C."/>
            <person name="LaButti K."/>
            <person name="Lindquist E.A."/>
            <person name="Lipzen A."/>
            <person name="Lundell T."/>
            <person name="Morin E."/>
            <person name="Murat C."/>
            <person name="Sun H."/>
            <person name="Tunlid A."/>
            <person name="Henrissat B."/>
            <person name="Grigoriev I.V."/>
            <person name="Hibbett D.S."/>
            <person name="Martin F."/>
            <person name="Nordberg H.P."/>
            <person name="Cantor M.N."/>
            <person name="Hua S.X."/>
        </authorList>
    </citation>
    <scope>NUCLEOTIDE SEQUENCE [LARGE SCALE GENOMIC DNA]</scope>
    <source>
        <strain evidence="2 3">Marx 270</strain>
    </source>
</reference>
<dbReference type="PANTHER" id="PTHR10943:SF2">
    <property type="entry name" value="26S PROTEASOME NON-ATPASE REGULATORY SUBUNIT 1"/>
    <property type="match status" value="1"/>
</dbReference>
<dbReference type="Gene3D" id="1.25.10.10">
    <property type="entry name" value="Leucine-rich Repeat Variant"/>
    <property type="match status" value="1"/>
</dbReference>
<evidence type="ECO:0000256" key="1">
    <source>
        <dbReference type="ARBA" id="ARBA00022737"/>
    </source>
</evidence>
<organism evidence="2 3">
    <name type="scientific">Pisolithus tinctorius Marx 270</name>
    <dbReference type="NCBI Taxonomy" id="870435"/>
    <lineage>
        <taxon>Eukaryota</taxon>
        <taxon>Fungi</taxon>
        <taxon>Dikarya</taxon>
        <taxon>Basidiomycota</taxon>
        <taxon>Agaricomycotina</taxon>
        <taxon>Agaricomycetes</taxon>
        <taxon>Agaricomycetidae</taxon>
        <taxon>Boletales</taxon>
        <taxon>Sclerodermatineae</taxon>
        <taxon>Pisolithaceae</taxon>
        <taxon>Pisolithus</taxon>
    </lineage>
</organism>
<dbReference type="GO" id="GO:0034515">
    <property type="term" value="C:proteasome storage granule"/>
    <property type="evidence" value="ECO:0007669"/>
    <property type="project" value="TreeGrafter"/>
</dbReference>
<protein>
    <submittedName>
        <fullName evidence="2">Uncharacterized protein</fullName>
    </submittedName>
</protein>
<dbReference type="AlphaFoldDB" id="A0A0C3P768"/>
<evidence type="ECO:0000313" key="2">
    <source>
        <dbReference type="EMBL" id="KIO09225.1"/>
    </source>
</evidence>
<reference evidence="3" key="2">
    <citation type="submission" date="2015-01" db="EMBL/GenBank/DDBJ databases">
        <title>Evolutionary Origins and Diversification of the Mycorrhizal Mutualists.</title>
        <authorList>
            <consortium name="DOE Joint Genome Institute"/>
            <consortium name="Mycorrhizal Genomics Consortium"/>
            <person name="Kohler A."/>
            <person name="Kuo A."/>
            <person name="Nagy L.G."/>
            <person name="Floudas D."/>
            <person name="Copeland A."/>
            <person name="Barry K.W."/>
            <person name="Cichocki N."/>
            <person name="Veneault-Fourrey C."/>
            <person name="LaButti K."/>
            <person name="Lindquist E.A."/>
            <person name="Lipzen A."/>
            <person name="Lundell T."/>
            <person name="Morin E."/>
            <person name="Murat C."/>
            <person name="Riley R."/>
            <person name="Ohm R."/>
            <person name="Sun H."/>
            <person name="Tunlid A."/>
            <person name="Henrissat B."/>
            <person name="Grigoriev I.V."/>
            <person name="Hibbett D.S."/>
            <person name="Martin F."/>
        </authorList>
    </citation>
    <scope>NUCLEOTIDE SEQUENCE [LARGE SCALE GENOMIC DNA]</scope>
    <source>
        <strain evidence="3">Marx 270</strain>
    </source>
</reference>
<accession>A0A0C3P768</accession>
<dbReference type="Proteomes" id="UP000054217">
    <property type="component" value="Unassembled WGS sequence"/>
</dbReference>
<dbReference type="InterPro" id="IPR011989">
    <property type="entry name" value="ARM-like"/>
</dbReference>
<keyword evidence="3" id="KW-1185">Reference proteome</keyword>
<evidence type="ECO:0000313" key="3">
    <source>
        <dbReference type="Proteomes" id="UP000054217"/>
    </source>
</evidence>
<sequence length="96" mass="10741">MYSEGGALYALGMINAYGGSQTMDYLQEALRNSQNEIVQHGATLRLGIAGMGSRNTDAYDDLRETLFRFCCCWRGHWLCHGLDRARFCRPGACRGN</sequence>
<name>A0A0C3P768_PISTI</name>
<dbReference type="HOGENOM" id="CLU_2365327_0_0_1"/>
<dbReference type="GO" id="GO:0008540">
    <property type="term" value="C:proteasome regulatory particle, base subcomplex"/>
    <property type="evidence" value="ECO:0007669"/>
    <property type="project" value="TreeGrafter"/>
</dbReference>
<feature type="non-terminal residue" evidence="2">
    <location>
        <position position="96"/>
    </location>
</feature>
<dbReference type="EMBL" id="KN831955">
    <property type="protein sequence ID" value="KIO09225.1"/>
    <property type="molecule type" value="Genomic_DNA"/>
</dbReference>
<keyword evidence="1" id="KW-0677">Repeat</keyword>
<dbReference type="GO" id="GO:0005634">
    <property type="term" value="C:nucleus"/>
    <property type="evidence" value="ECO:0007669"/>
    <property type="project" value="TreeGrafter"/>
</dbReference>
<dbReference type="STRING" id="870435.A0A0C3P768"/>
<dbReference type="GO" id="GO:0043161">
    <property type="term" value="P:proteasome-mediated ubiquitin-dependent protein catabolic process"/>
    <property type="evidence" value="ECO:0007669"/>
    <property type="project" value="TreeGrafter"/>
</dbReference>
<dbReference type="PANTHER" id="PTHR10943">
    <property type="entry name" value="26S PROTEASOME NON-ATPASE REGULATORY SUBUNIT"/>
    <property type="match status" value="1"/>
</dbReference>
<proteinExistence type="predicted"/>
<dbReference type="OrthoDB" id="261572at2759"/>
<dbReference type="InParanoid" id="A0A0C3P768"/>